<name>A0A067RS05_ZOONE</name>
<evidence type="ECO:0000313" key="3">
    <source>
        <dbReference type="Proteomes" id="UP000027135"/>
    </source>
</evidence>
<dbReference type="OrthoDB" id="8195041at2759"/>
<dbReference type="FunCoup" id="A0A067RS05">
    <property type="interactions" value="122"/>
</dbReference>
<sequence length="789" mass="90157">MVDLYRDVLKKCDYVSLHKFPHYGMPGHILHNNIEVEHEGSLRAFPFNCMHPLPFLPPAKVSRKVLEGEDPATVLVKKKCLWKHKISVHKSHYKTQKKQNMFCESLQDLISSNRKVHTVSHDAAYYVKLIARNPDEEFDGTYNWYYGGGCLDQLEVDGQVLLLTTKGKKKDQLCVVPLEVKNYWQASLPAASSVQPISGHTIHQLCGLYRQDKGFIGIRLRNVCQLYSLKPSLSLESIHKATSKHPFTGLDMSHHSPGTYCTVTTNRSVQEWDLNAWNCVTSQVTTEKHLADKWCSVSYCTDPHMIRMTDRCCSYFLDKRNIRKSSLLLCPKKVPNILEHCEDISLVFQSCILPHALYVCTSHHVLLYDIRSGSKPLQRWTHLLCSTPLYGCTVAPSSGKELVCIGNQEPGEIVTFLNTWEGKVPYCQVPPFAIPNLHDALYSAHKYGLWLDPFTQQRCKLSLTGLVWLPPQASKLTLLSQTSAGDVFSHILKPREFLGSSEIKEHSRSMGDSTNQNNNLNSGSEIMKDYLKKTEFRCMVNWEQQLLKKKASAILKLTRRKEMEHIYGRLQSCEYKQHHGRKRKIRGGNKWKMSKKVMESCIDVLAPRMLGVWGIEEEPEWYEGQFVFQEHDSPTSHDKVQAWLTSVQNEDQNNVSHNGREQEVRRSKKSQVALNTPQSRKHSQIAIKGLHETLPHGSQNILTHSRKKFATSTPLNSVSRHTEGPTKDILQILDLQVNDTFSQDICVSQNENIQQSRELIQDEECMILSHTTSKMRKKDIKINSTSAGF</sequence>
<reference evidence="2 3" key="1">
    <citation type="journal article" date="2014" name="Nat. Commun.">
        <title>Molecular traces of alternative social organization in a termite genome.</title>
        <authorList>
            <person name="Terrapon N."/>
            <person name="Li C."/>
            <person name="Robertson H.M."/>
            <person name="Ji L."/>
            <person name="Meng X."/>
            <person name="Booth W."/>
            <person name="Chen Z."/>
            <person name="Childers C.P."/>
            <person name="Glastad K.M."/>
            <person name="Gokhale K."/>
            <person name="Gowin J."/>
            <person name="Gronenberg W."/>
            <person name="Hermansen R.A."/>
            <person name="Hu H."/>
            <person name="Hunt B.G."/>
            <person name="Huylmans A.K."/>
            <person name="Khalil S.M."/>
            <person name="Mitchell R.D."/>
            <person name="Munoz-Torres M.C."/>
            <person name="Mustard J.A."/>
            <person name="Pan H."/>
            <person name="Reese J.T."/>
            <person name="Scharf M.E."/>
            <person name="Sun F."/>
            <person name="Vogel H."/>
            <person name="Xiao J."/>
            <person name="Yang W."/>
            <person name="Yang Z."/>
            <person name="Yang Z."/>
            <person name="Zhou J."/>
            <person name="Zhu J."/>
            <person name="Brent C.S."/>
            <person name="Elsik C.G."/>
            <person name="Goodisman M.A."/>
            <person name="Liberles D.A."/>
            <person name="Roe R.M."/>
            <person name="Vargo E.L."/>
            <person name="Vilcinskas A."/>
            <person name="Wang J."/>
            <person name="Bornberg-Bauer E."/>
            <person name="Korb J."/>
            <person name="Zhang G."/>
            <person name="Liebig J."/>
        </authorList>
    </citation>
    <scope>NUCLEOTIDE SEQUENCE [LARGE SCALE GENOMIC DNA]</scope>
    <source>
        <tissue evidence="2">Whole organism</tissue>
    </source>
</reference>
<dbReference type="EMBL" id="KK852460">
    <property type="protein sequence ID" value="KDR23490.1"/>
    <property type="molecule type" value="Genomic_DNA"/>
</dbReference>
<keyword evidence="3" id="KW-1185">Reference proteome</keyword>
<evidence type="ECO:0008006" key="4">
    <source>
        <dbReference type="Google" id="ProtNLM"/>
    </source>
</evidence>
<accession>A0A067RS05</accession>
<dbReference type="AlphaFoldDB" id="A0A067RS05"/>
<evidence type="ECO:0000313" key="2">
    <source>
        <dbReference type="EMBL" id="KDR23490.1"/>
    </source>
</evidence>
<dbReference type="Proteomes" id="UP000027135">
    <property type="component" value="Unassembled WGS sequence"/>
</dbReference>
<dbReference type="eggNOG" id="ENOG502S5BY">
    <property type="taxonomic scope" value="Eukaryota"/>
</dbReference>
<gene>
    <name evidence="2" type="ORF">L798_08693</name>
</gene>
<proteinExistence type="predicted"/>
<dbReference type="SUPFAM" id="SSF50978">
    <property type="entry name" value="WD40 repeat-like"/>
    <property type="match status" value="1"/>
</dbReference>
<feature type="region of interest" description="Disordered" evidence="1">
    <location>
        <begin position="650"/>
        <end position="682"/>
    </location>
</feature>
<dbReference type="InParanoid" id="A0A067RS05"/>
<dbReference type="InterPro" id="IPR036322">
    <property type="entry name" value="WD40_repeat_dom_sf"/>
</dbReference>
<dbReference type="OMA" id="LSSQWCE"/>
<protein>
    <recommendedName>
        <fullName evidence="4">TATA box-binding protein-associated factor RNA polymerase I subunit C</fullName>
    </recommendedName>
</protein>
<organism evidence="2 3">
    <name type="scientific">Zootermopsis nevadensis</name>
    <name type="common">Dampwood termite</name>
    <dbReference type="NCBI Taxonomy" id="136037"/>
    <lineage>
        <taxon>Eukaryota</taxon>
        <taxon>Metazoa</taxon>
        <taxon>Ecdysozoa</taxon>
        <taxon>Arthropoda</taxon>
        <taxon>Hexapoda</taxon>
        <taxon>Insecta</taxon>
        <taxon>Pterygota</taxon>
        <taxon>Neoptera</taxon>
        <taxon>Polyneoptera</taxon>
        <taxon>Dictyoptera</taxon>
        <taxon>Blattodea</taxon>
        <taxon>Blattoidea</taxon>
        <taxon>Termitoidae</taxon>
        <taxon>Termopsidae</taxon>
        <taxon>Zootermopsis</taxon>
    </lineage>
</organism>
<evidence type="ECO:0000256" key="1">
    <source>
        <dbReference type="SAM" id="MobiDB-lite"/>
    </source>
</evidence>